<keyword evidence="1" id="KW-0732">Signal</keyword>
<feature type="chain" id="PRO_5039560587" description="Lipoprotein" evidence="1">
    <location>
        <begin position="21"/>
        <end position="143"/>
    </location>
</feature>
<evidence type="ECO:0000256" key="1">
    <source>
        <dbReference type="SAM" id="SignalP"/>
    </source>
</evidence>
<evidence type="ECO:0000313" key="3">
    <source>
        <dbReference type="Proteomes" id="UP000270219"/>
    </source>
</evidence>
<dbReference type="EMBL" id="RCHR01000003">
    <property type="protein sequence ID" value="RLL45483.1"/>
    <property type="molecule type" value="Genomic_DNA"/>
</dbReference>
<sequence length="143" mass="16118">MKRIMILLVFSIALTGCSFFEETNDTLNYATQATEYFNDLSNFAEETSGLMNQAASDPAAKEELETQLLAIEKSIIEFNEMDAPAIADGLHQNLLEKNQQLLDITENVVQNGEVALEELQYSEIYQTIENITELKTQIEELGF</sequence>
<feature type="signal peptide" evidence="1">
    <location>
        <begin position="1"/>
        <end position="20"/>
    </location>
</feature>
<dbReference type="AlphaFoldDB" id="A0A498DCL0"/>
<dbReference type="PROSITE" id="PS51257">
    <property type="entry name" value="PROKAR_LIPOPROTEIN"/>
    <property type="match status" value="1"/>
</dbReference>
<comment type="caution">
    <text evidence="2">The sequence shown here is derived from an EMBL/GenBank/DDBJ whole genome shotgun (WGS) entry which is preliminary data.</text>
</comment>
<dbReference type="InterPro" id="IPR045956">
    <property type="entry name" value="DUF6376"/>
</dbReference>
<name>A0A498DCL0_9BACI</name>
<keyword evidence="3" id="KW-1185">Reference proteome</keyword>
<dbReference type="OrthoDB" id="2607309at2"/>
<dbReference type="Pfam" id="PF19903">
    <property type="entry name" value="DUF6376"/>
    <property type="match status" value="1"/>
</dbReference>
<evidence type="ECO:0008006" key="4">
    <source>
        <dbReference type="Google" id="ProtNLM"/>
    </source>
</evidence>
<organism evidence="2 3">
    <name type="scientific">Oceanobacillus piezotolerans</name>
    <dbReference type="NCBI Taxonomy" id="2448030"/>
    <lineage>
        <taxon>Bacteria</taxon>
        <taxon>Bacillati</taxon>
        <taxon>Bacillota</taxon>
        <taxon>Bacilli</taxon>
        <taxon>Bacillales</taxon>
        <taxon>Bacillaceae</taxon>
        <taxon>Oceanobacillus</taxon>
    </lineage>
</organism>
<accession>A0A498DCL0</accession>
<proteinExistence type="predicted"/>
<evidence type="ECO:0000313" key="2">
    <source>
        <dbReference type="EMBL" id="RLL45483.1"/>
    </source>
</evidence>
<protein>
    <recommendedName>
        <fullName evidence="4">Lipoprotein</fullName>
    </recommendedName>
</protein>
<reference evidence="2 3" key="1">
    <citation type="submission" date="2018-10" db="EMBL/GenBank/DDBJ databases">
        <title>Oceanobacillus sp. YLB-02 draft genome.</title>
        <authorList>
            <person name="Yu L."/>
        </authorList>
    </citation>
    <scope>NUCLEOTIDE SEQUENCE [LARGE SCALE GENOMIC DNA]</scope>
    <source>
        <strain evidence="2 3">YLB-02</strain>
    </source>
</reference>
<dbReference type="Proteomes" id="UP000270219">
    <property type="component" value="Unassembled WGS sequence"/>
</dbReference>
<dbReference type="RefSeq" id="WP_121523071.1">
    <property type="nucleotide sequence ID" value="NZ_RCHR01000003.1"/>
</dbReference>
<gene>
    <name evidence="2" type="ORF">D8M04_11595</name>
</gene>